<dbReference type="InterPro" id="IPR003593">
    <property type="entry name" value="AAA+_ATPase"/>
</dbReference>
<evidence type="ECO:0000256" key="4">
    <source>
        <dbReference type="ARBA" id="ARBA00022840"/>
    </source>
</evidence>
<dbReference type="GO" id="GO:0006891">
    <property type="term" value="P:intra-Golgi vesicle-mediated transport"/>
    <property type="evidence" value="ECO:0007669"/>
    <property type="project" value="TreeGrafter"/>
</dbReference>
<dbReference type="SMART" id="SM00382">
    <property type="entry name" value="AAA"/>
    <property type="match status" value="2"/>
</dbReference>
<dbReference type="PANTHER" id="PTHR23078:SF3">
    <property type="entry name" value="VESICLE-FUSING ATPASE"/>
    <property type="match status" value="1"/>
</dbReference>
<keyword evidence="2" id="KW-0813">Transport</keyword>
<dbReference type="Gene3D" id="3.20.20.70">
    <property type="entry name" value="Aldolase class I"/>
    <property type="match status" value="2"/>
</dbReference>
<keyword evidence="5" id="KW-0653">Protein transport</keyword>
<accession>A0A7N2LVZ3</accession>
<evidence type="ECO:0000256" key="3">
    <source>
        <dbReference type="ARBA" id="ARBA00022741"/>
    </source>
</evidence>
<dbReference type="GO" id="GO:0035494">
    <property type="term" value="P:SNARE complex disassembly"/>
    <property type="evidence" value="ECO:0007669"/>
    <property type="project" value="InterPro"/>
</dbReference>
<dbReference type="PANTHER" id="PTHR23078">
    <property type="entry name" value="VESICULAR-FUSION PROTEIN NSF"/>
    <property type="match status" value="1"/>
</dbReference>
<dbReference type="InterPro" id="IPR039812">
    <property type="entry name" value="Vesicle-fus_ATPase"/>
</dbReference>
<dbReference type="EMBL" id="LRBV02000005">
    <property type="status" value="NOT_ANNOTATED_CDS"/>
    <property type="molecule type" value="Genomic_DNA"/>
</dbReference>
<dbReference type="GO" id="GO:0005524">
    <property type="term" value="F:ATP binding"/>
    <property type="evidence" value="ECO:0007669"/>
    <property type="project" value="UniProtKB-KW"/>
</dbReference>
<organism evidence="8 9">
    <name type="scientific">Quercus lobata</name>
    <name type="common">Valley oak</name>
    <dbReference type="NCBI Taxonomy" id="97700"/>
    <lineage>
        <taxon>Eukaryota</taxon>
        <taxon>Viridiplantae</taxon>
        <taxon>Streptophyta</taxon>
        <taxon>Embryophyta</taxon>
        <taxon>Tracheophyta</taxon>
        <taxon>Spermatophyta</taxon>
        <taxon>Magnoliopsida</taxon>
        <taxon>eudicotyledons</taxon>
        <taxon>Gunneridae</taxon>
        <taxon>Pentapetalae</taxon>
        <taxon>rosids</taxon>
        <taxon>fabids</taxon>
        <taxon>Fagales</taxon>
        <taxon>Fagaceae</taxon>
        <taxon>Quercus</taxon>
    </lineage>
</organism>
<proteinExistence type="inferred from homology"/>
<sequence length="1289" mass="143338">MKCRNEIFRTYLCWGGRVKALFTIVPCMAAVPAQLPDEFGPGPADDSVLRFIKTHRACAVWEGKDPGPLKCRGRNDEFRKRRRIVVDDRIVDIVKRVGLEGLYRTPGREIDHNLITAFVERWRPETHTFHLPHGETTITLQDVEVLFGIPIDGEAIVGTTDLKWKDECQSLLGIATTGTTLQGQRIQIKKLLEKIDEGLPDDATEVVVHQYARCYILALLADTIFADKSGDRVHTMWLQMLRNLRNPPQYSWGSACLAWLYRELCRATDRGASQIGGALLLVQYWAWVRFPFLCPRMDLPPDGAYGPPFAPSPLSIKTVWVVNTLNSPAEICLVRYRQLLDCMHPKQVVWQPYETELAHLPAFCVAGRDVWTARVPLVCFWLVEKHTPDRVVRQFGMVQEPPLYVDTDEALHAIDLRGKMEVNWRDRHYGHIRVWNTRARSLCPGARLEGDMSPAHPYFDWYDRVTWRFVDHTSASLIIMVASHKKLLRLYTVGSLEYNHISAVLKTVERLHRITARLPLENIDGANPEAPEDTGRPSTSSTRASHSHGQRAASHQVVSRADLPPPPRASPAPEFPPPPHASPSPEIPPHTAHVVSNLDISLPTTHASFHPEIPSHTSHTFFDPAHLSFTPPSFDLGPDFNQTPPVMHTQSPSYNIRHIDHVPPHSHSMSFMPTPRLHIDPMSTGTHISFATPSSPAVVGSQAKQPAVHVENEQVVGLQSPPQGRPKRTMKAPPCGTGGHKAGHNAGPTVILSSPVLNEGELESLLNDPSLKPQVLPTFFDIRKGVDGSLEKTLNIYSEAADEAVRNGSQLLVLSDRSDVLWRLSNKTVNLMRNGKMPTVTIEQAQKNFCKAVKTGLLKILSKMGISLLSSYCGAQIFEIYGLGKEIVDLSFCGSVSKIGGLTFDEIVNQREAASSNIFRQKEFNLQSLGIGGLSAEFADIFRRAYASRVFPPHVTNKLGIKHVKGMLLYGPPGTGKTLMARQIGKMLNGREPKNVRDLFADAENDQRARGDQSDLHVIIFDEIDAICKSRGSTRDCTGVRDSIVNQLLTKIDGVESLNNVLLIGMTNRKDLLDEALLRPGRLEVQIEISLPDENGMIDEGPLVTCLLEGPSGSGKTALAATVGIDSDFPYVKIVSAESMIGLHESTKCAQIVKVFEDAYKSPLSIIVLDDIERLLEYVAIGPRFSNIISQTLLVLLKRLPPKGQQVSRQCCKGSVTTLNVDVLEQTVLPLQNQLLTHLESMNPLQHESMTQVVESTFIVLDRLLVHYTPFQERVKEFIACASSFADIE</sequence>
<evidence type="ECO:0000313" key="8">
    <source>
        <dbReference type="EnsemblPlants" id="QL05p088131:mrna"/>
    </source>
</evidence>
<feature type="region of interest" description="Disordered" evidence="6">
    <location>
        <begin position="717"/>
        <end position="745"/>
    </location>
</feature>
<dbReference type="GO" id="GO:0043001">
    <property type="term" value="P:Golgi to plasma membrane protein transport"/>
    <property type="evidence" value="ECO:0007669"/>
    <property type="project" value="TreeGrafter"/>
</dbReference>
<comment type="similarity">
    <text evidence="1">Belongs to the AAA ATPase family.</text>
</comment>
<dbReference type="Pfam" id="PF04898">
    <property type="entry name" value="Glu_syn_central"/>
    <property type="match status" value="2"/>
</dbReference>
<dbReference type="Gramene" id="QL05p088131:mrna">
    <property type="protein sequence ID" value="QL05p088131:mrna"/>
    <property type="gene ID" value="QL05p088131"/>
</dbReference>
<dbReference type="InterPro" id="IPR003960">
    <property type="entry name" value="ATPase_AAA_CS"/>
</dbReference>
<dbReference type="GO" id="GO:0016887">
    <property type="term" value="F:ATP hydrolysis activity"/>
    <property type="evidence" value="ECO:0007669"/>
    <property type="project" value="InterPro"/>
</dbReference>
<dbReference type="Pfam" id="PF10536">
    <property type="entry name" value="PMD"/>
    <property type="match status" value="1"/>
</dbReference>
<dbReference type="PROSITE" id="PS00674">
    <property type="entry name" value="AAA"/>
    <property type="match status" value="1"/>
</dbReference>
<keyword evidence="9" id="KW-1185">Reference proteome</keyword>
<evidence type="ECO:0000256" key="6">
    <source>
        <dbReference type="SAM" id="MobiDB-lite"/>
    </source>
</evidence>
<evidence type="ECO:0000259" key="7">
    <source>
        <dbReference type="SMART" id="SM00382"/>
    </source>
</evidence>
<dbReference type="InterPro" id="IPR019557">
    <property type="entry name" value="AminoTfrase-like_pln_mobile"/>
</dbReference>
<evidence type="ECO:0000313" key="9">
    <source>
        <dbReference type="Proteomes" id="UP000594261"/>
    </source>
</evidence>
<dbReference type="FunFam" id="3.40.50.300:FF:000154">
    <property type="entry name" value="Vesicle-fusing ATPase 1"/>
    <property type="match status" value="1"/>
</dbReference>
<dbReference type="InterPro" id="IPR027417">
    <property type="entry name" value="P-loop_NTPase"/>
</dbReference>
<dbReference type="SUPFAM" id="SSF51395">
    <property type="entry name" value="FMN-linked oxidoreductases"/>
    <property type="match status" value="1"/>
</dbReference>
<evidence type="ECO:0000256" key="5">
    <source>
        <dbReference type="ARBA" id="ARBA00022927"/>
    </source>
</evidence>
<evidence type="ECO:0000256" key="1">
    <source>
        <dbReference type="ARBA" id="ARBA00006914"/>
    </source>
</evidence>
<name>A0A7N2LVZ3_QUELO</name>
<dbReference type="InterPro" id="IPR006982">
    <property type="entry name" value="Glu_synth_centr_N"/>
</dbReference>
<dbReference type="Proteomes" id="UP000594261">
    <property type="component" value="Chromosome 5"/>
</dbReference>
<feature type="compositionally biased region" description="Pro residues" evidence="6">
    <location>
        <begin position="563"/>
        <end position="588"/>
    </location>
</feature>
<dbReference type="InterPro" id="IPR003959">
    <property type="entry name" value="ATPase_AAA_core"/>
</dbReference>
<dbReference type="GO" id="GO:0005795">
    <property type="term" value="C:Golgi stack"/>
    <property type="evidence" value="ECO:0007669"/>
    <property type="project" value="TreeGrafter"/>
</dbReference>
<feature type="domain" description="AAA+ ATPase" evidence="7">
    <location>
        <begin position="1102"/>
        <end position="1280"/>
    </location>
</feature>
<reference evidence="8" key="2">
    <citation type="submission" date="2021-01" db="UniProtKB">
        <authorList>
            <consortium name="EnsemblPlants"/>
        </authorList>
    </citation>
    <scope>IDENTIFICATION</scope>
</reference>
<dbReference type="InterPro" id="IPR013785">
    <property type="entry name" value="Aldolase_TIM"/>
</dbReference>
<dbReference type="EnsemblPlants" id="QL05p088131:mrna">
    <property type="protein sequence ID" value="QL05p088131:mrna"/>
    <property type="gene ID" value="QL05p088131"/>
</dbReference>
<feature type="domain" description="AAA+ ATPase" evidence="7">
    <location>
        <begin position="963"/>
        <end position="1093"/>
    </location>
</feature>
<dbReference type="CDD" id="cd00009">
    <property type="entry name" value="AAA"/>
    <property type="match status" value="1"/>
</dbReference>
<protein>
    <recommendedName>
        <fullName evidence="7">AAA+ ATPase domain-containing protein</fullName>
    </recommendedName>
</protein>
<dbReference type="InParanoid" id="A0A7N2LVZ3"/>
<dbReference type="FunFam" id="3.40.50.300:FF:000166">
    <property type="entry name" value="vesicle-fusing ATPase isoform X1"/>
    <property type="match status" value="1"/>
</dbReference>
<keyword evidence="3" id="KW-0547">Nucleotide-binding</keyword>
<keyword evidence="4" id="KW-0067">ATP-binding</keyword>
<dbReference type="Pfam" id="PF00004">
    <property type="entry name" value="AAA"/>
    <property type="match status" value="2"/>
</dbReference>
<dbReference type="Gene3D" id="3.40.50.300">
    <property type="entry name" value="P-loop containing nucleotide triphosphate hydrolases"/>
    <property type="match status" value="2"/>
</dbReference>
<feature type="region of interest" description="Disordered" evidence="6">
    <location>
        <begin position="522"/>
        <end position="591"/>
    </location>
</feature>
<evidence type="ECO:0000256" key="2">
    <source>
        <dbReference type="ARBA" id="ARBA00022448"/>
    </source>
</evidence>
<dbReference type="SUPFAM" id="SSF52540">
    <property type="entry name" value="P-loop containing nucleoside triphosphate hydrolases"/>
    <property type="match status" value="2"/>
</dbReference>
<dbReference type="GO" id="GO:0015930">
    <property type="term" value="F:glutamate synthase activity"/>
    <property type="evidence" value="ECO:0007669"/>
    <property type="project" value="InterPro"/>
</dbReference>
<reference evidence="8 9" key="1">
    <citation type="journal article" date="2016" name="G3 (Bethesda)">
        <title>First Draft Assembly and Annotation of the Genome of a California Endemic Oak Quercus lobata Nee (Fagaceae).</title>
        <authorList>
            <person name="Sork V.L."/>
            <person name="Fitz-Gibbon S.T."/>
            <person name="Puiu D."/>
            <person name="Crepeau M."/>
            <person name="Gugger P.F."/>
            <person name="Sherman R."/>
            <person name="Stevens K."/>
            <person name="Langley C.H."/>
            <person name="Pellegrini M."/>
            <person name="Salzberg S.L."/>
        </authorList>
    </citation>
    <scope>NUCLEOTIDE SEQUENCE [LARGE SCALE GENOMIC DNA]</scope>
    <source>
        <strain evidence="8 9">cv. SW786</strain>
    </source>
</reference>